<gene>
    <name evidence="1" type="ORF">QG37_03531</name>
</gene>
<evidence type="ECO:0000313" key="2">
    <source>
        <dbReference type="Proteomes" id="UP000037122"/>
    </source>
</evidence>
<evidence type="ECO:0000313" key="1">
    <source>
        <dbReference type="EMBL" id="KND99397.1"/>
    </source>
</evidence>
<organism evidence="1 2">
    <name type="scientific">Candidozyma auris</name>
    <name type="common">Yeast</name>
    <name type="synonym">Candida auris</name>
    <dbReference type="NCBI Taxonomy" id="498019"/>
    <lineage>
        <taxon>Eukaryota</taxon>
        <taxon>Fungi</taxon>
        <taxon>Dikarya</taxon>
        <taxon>Ascomycota</taxon>
        <taxon>Saccharomycotina</taxon>
        <taxon>Pichiomycetes</taxon>
        <taxon>Metschnikowiaceae</taxon>
        <taxon>Candidozyma</taxon>
    </lineage>
</organism>
<sequence>MQWEQNVWLHEVITGALRKSLQMRHRWRESNWASFGSFVALQSDGSECLWLMTKLDLYIYF</sequence>
<dbReference type="EMBL" id="LGST01000023">
    <property type="protein sequence ID" value="KND99397.1"/>
    <property type="molecule type" value="Genomic_DNA"/>
</dbReference>
<dbReference type="VEuPathDB" id="FungiDB:QG37_03531"/>
<dbReference type="Proteomes" id="UP000037122">
    <property type="component" value="Unassembled WGS sequence"/>
</dbReference>
<dbReference type="AlphaFoldDB" id="A0A0L0NZ09"/>
<name>A0A0L0NZ09_CANAR</name>
<proteinExistence type="predicted"/>
<reference evidence="2" key="1">
    <citation type="journal article" date="2015" name="BMC Genomics">
        <title>Draft genome of a commonly misdiagnosed multidrug resistant pathogen Candida auris.</title>
        <authorList>
            <person name="Chatterjee S."/>
            <person name="Alampalli S.V."/>
            <person name="Nageshan R.K."/>
            <person name="Chettiar S.T."/>
            <person name="Joshi S."/>
            <person name="Tatu U.S."/>
        </authorList>
    </citation>
    <scope>NUCLEOTIDE SEQUENCE [LARGE SCALE GENOMIC DNA]</scope>
    <source>
        <strain evidence="2">6684</strain>
    </source>
</reference>
<protein>
    <submittedName>
        <fullName evidence="1">Uncharacterized protein</fullName>
    </submittedName>
</protein>
<comment type="caution">
    <text evidence="1">The sequence shown here is derived from an EMBL/GenBank/DDBJ whole genome shotgun (WGS) entry which is preliminary data.</text>
</comment>
<accession>A0A0L0NZ09</accession>